<evidence type="ECO:0000256" key="5">
    <source>
        <dbReference type="ARBA" id="ARBA00022679"/>
    </source>
</evidence>
<feature type="binding site" evidence="11">
    <location>
        <position position="139"/>
    </location>
    <ligand>
        <name>substrate</name>
    </ligand>
</feature>
<feature type="binding site" evidence="11">
    <location>
        <position position="83"/>
    </location>
    <ligand>
        <name>substrate</name>
    </ligand>
</feature>
<organism evidence="12 13">
    <name type="scientific">Corynebacterium yudongzhengii</name>
    <dbReference type="NCBI Taxonomy" id="2080740"/>
    <lineage>
        <taxon>Bacteria</taxon>
        <taxon>Bacillati</taxon>
        <taxon>Actinomycetota</taxon>
        <taxon>Actinomycetes</taxon>
        <taxon>Mycobacteriales</taxon>
        <taxon>Corynebacteriaceae</taxon>
        <taxon>Corynebacterium</taxon>
    </lineage>
</organism>
<dbReference type="UniPathway" id="UPA00053">
    <property type="reaction ID" value="UER00088"/>
</dbReference>
<dbReference type="GO" id="GO:0000287">
    <property type="term" value="F:magnesium ion binding"/>
    <property type="evidence" value="ECO:0007669"/>
    <property type="project" value="UniProtKB-UniRule"/>
</dbReference>
<dbReference type="OrthoDB" id="9800332at2"/>
<evidence type="ECO:0000256" key="3">
    <source>
        <dbReference type="ARBA" id="ARBA00012154"/>
    </source>
</evidence>
<feature type="binding site" evidence="11">
    <location>
        <position position="38"/>
    </location>
    <ligand>
        <name>substrate</name>
    </ligand>
</feature>
<dbReference type="Proteomes" id="UP000244989">
    <property type="component" value="Unassembled WGS sequence"/>
</dbReference>
<keyword evidence="11" id="KW-0479">Metal-binding</keyword>
<dbReference type="PROSITE" id="PS01128">
    <property type="entry name" value="SHIKIMATE_KINASE"/>
    <property type="match status" value="1"/>
</dbReference>
<gene>
    <name evidence="11" type="primary">aroK</name>
    <name evidence="12" type="ORF">DF222_03905</name>
</gene>
<feature type="binding site" evidence="11">
    <location>
        <position position="62"/>
    </location>
    <ligand>
        <name>substrate</name>
    </ligand>
</feature>
<comment type="caution">
    <text evidence="11">Lacks conserved residue(s) required for the propagation of feature annotation.</text>
</comment>
<dbReference type="InterPro" id="IPR031322">
    <property type="entry name" value="Shikimate/glucono_kinase"/>
</dbReference>
<feature type="binding site" evidence="11">
    <location>
        <begin position="16"/>
        <end position="21"/>
    </location>
    <ligand>
        <name>ATP</name>
        <dbReference type="ChEBI" id="CHEBI:30616"/>
    </ligand>
</feature>
<dbReference type="KEGG" id="cyz:C3B44_05165"/>
<evidence type="ECO:0000256" key="11">
    <source>
        <dbReference type="HAMAP-Rule" id="MF_00109"/>
    </source>
</evidence>
<comment type="pathway">
    <text evidence="1 11">Metabolic intermediate biosynthesis; chorismate biosynthesis; chorismate from D-erythrose 4-phosphate and phosphoenolpyruvate: step 5/7.</text>
</comment>
<keyword evidence="13" id="KW-1185">Reference proteome</keyword>
<evidence type="ECO:0000256" key="7">
    <source>
        <dbReference type="ARBA" id="ARBA00022777"/>
    </source>
</evidence>
<feature type="binding site" evidence="11">
    <location>
        <position position="20"/>
    </location>
    <ligand>
        <name>Mg(2+)</name>
        <dbReference type="ChEBI" id="CHEBI:18420"/>
    </ligand>
</feature>
<dbReference type="PANTHER" id="PTHR21087">
    <property type="entry name" value="SHIKIMATE KINASE"/>
    <property type="match status" value="1"/>
</dbReference>
<keyword evidence="7 11" id="KW-0418">Kinase</keyword>
<dbReference type="InterPro" id="IPR023000">
    <property type="entry name" value="Shikimate_kinase_CS"/>
</dbReference>
<comment type="function">
    <text evidence="11">Catalyzes the specific phosphorylation of the 3-hydroxyl group of shikimic acid using ATP as a cosubstrate.</text>
</comment>
<evidence type="ECO:0000256" key="10">
    <source>
        <dbReference type="ARBA" id="ARBA00048567"/>
    </source>
</evidence>
<comment type="caution">
    <text evidence="12">The sequence shown here is derived from an EMBL/GenBank/DDBJ whole genome shotgun (WGS) entry which is preliminary data.</text>
</comment>
<dbReference type="GO" id="GO:0004765">
    <property type="term" value="F:shikimate kinase activity"/>
    <property type="evidence" value="ECO:0007669"/>
    <property type="project" value="UniProtKB-UniRule"/>
</dbReference>
<evidence type="ECO:0000256" key="9">
    <source>
        <dbReference type="ARBA" id="ARBA00023141"/>
    </source>
</evidence>
<dbReference type="GO" id="GO:0009423">
    <property type="term" value="P:chorismate biosynthetic process"/>
    <property type="evidence" value="ECO:0007669"/>
    <property type="project" value="UniProtKB-UniRule"/>
</dbReference>
<evidence type="ECO:0000256" key="1">
    <source>
        <dbReference type="ARBA" id="ARBA00004842"/>
    </source>
</evidence>
<proteinExistence type="inferred from homology"/>
<dbReference type="PANTHER" id="PTHR21087:SF16">
    <property type="entry name" value="SHIKIMATE KINASE 1, CHLOROPLASTIC"/>
    <property type="match status" value="1"/>
</dbReference>
<dbReference type="SUPFAM" id="SSF52540">
    <property type="entry name" value="P-loop containing nucleoside triphosphate hydrolases"/>
    <property type="match status" value="1"/>
</dbReference>
<sequence length="172" mass="18692">MVSHTHPRAVLVGPPGAGKSTIGRRLARALNLPLVDSDELLEQQENKPCGEIFSTLGEPAFRELEAEAVARALSTGGVVSLGGGAVITESTRSLLMQHTVVWLDVSVDEGVRRTQDAGTRPVLEAEDPREHYAQLLASREEYYREVADYRVRSDGKSPQSIVADILSFLEAL</sequence>
<dbReference type="GO" id="GO:0008652">
    <property type="term" value="P:amino acid biosynthetic process"/>
    <property type="evidence" value="ECO:0007669"/>
    <property type="project" value="UniProtKB-KW"/>
</dbReference>
<dbReference type="InterPro" id="IPR000623">
    <property type="entry name" value="Shikimate_kinase/TSH1"/>
</dbReference>
<keyword evidence="11" id="KW-0460">Magnesium</keyword>
<keyword evidence="8 11" id="KW-0067">ATP-binding</keyword>
<protein>
    <recommendedName>
        <fullName evidence="3 11">Shikimate kinase</fullName>
        <shortName evidence="11">SK</shortName>
        <ecNumber evidence="3 11">2.7.1.71</ecNumber>
    </recommendedName>
</protein>
<evidence type="ECO:0000256" key="4">
    <source>
        <dbReference type="ARBA" id="ARBA00022605"/>
    </source>
</evidence>
<accession>A0A2U1T7L3</accession>
<evidence type="ECO:0000256" key="6">
    <source>
        <dbReference type="ARBA" id="ARBA00022741"/>
    </source>
</evidence>
<dbReference type="InterPro" id="IPR027417">
    <property type="entry name" value="P-loop_NTPase"/>
</dbReference>
<dbReference type="CDD" id="cd00464">
    <property type="entry name" value="SK"/>
    <property type="match status" value="1"/>
</dbReference>
<comment type="catalytic activity">
    <reaction evidence="10 11">
        <text>shikimate + ATP = 3-phosphoshikimate + ADP + H(+)</text>
        <dbReference type="Rhea" id="RHEA:13121"/>
        <dbReference type="ChEBI" id="CHEBI:15378"/>
        <dbReference type="ChEBI" id="CHEBI:30616"/>
        <dbReference type="ChEBI" id="CHEBI:36208"/>
        <dbReference type="ChEBI" id="CHEBI:145989"/>
        <dbReference type="ChEBI" id="CHEBI:456216"/>
        <dbReference type="EC" id="2.7.1.71"/>
    </reaction>
</comment>
<evidence type="ECO:0000313" key="13">
    <source>
        <dbReference type="Proteomes" id="UP000244989"/>
    </source>
</evidence>
<dbReference type="GO" id="GO:0009073">
    <property type="term" value="P:aromatic amino acid family biosynthetic process"/>
    <property type="evidence" value="ECO:0007669"/>
    <property type="project" value="UniProtKB-KW"/>
</dbReference>
<dbReference type="EMBL" id="QEEZ01000006">
    <property type="protein sequence ID" value="PWC01996.1"/>
    <property type="molecule type" value="Genomic_DNA"/>
</dbReference>
<comment type="subunit">
    <text evidence="11">Monomer.</text>
</comment>
<keyword evidence="5 11" id="KW-0808">Transferase</keyword>
<evidence type="ECO:0000313" key="12">
    <source>
        <dbReference type="EMBL" id="PWC01996.1"/>
    </source>
</evidence>
<dbReference type="GO" id="GO:0005524">
    <property type="term" value="F:ATP binding"/>
    <property type="evidence" value="ECO:0007669"/>
    <property type="project" value="UniProtKB-UniRule"/>
</dbReference>
<dbReference type="HAMAP" id="MF_00109">
    <property type="entry name" value="Shikimate_kinase"/>
    <property type="match status" value="1"/>
</dbReference>
<keyword evidence="6 11" id="KW-0547">Nucleotide-binding</keyword>
<comment type="cofactor">
    <cofactor evidence="11">
        <name>Mg(2+)</name>
        <dbReference type="ChEBI" id="CHEBI:18420"/>
    </cofactor>
    <text evidence="11">Binds 1 Mg(2+) ion per subunit.</text>
</comment>
<dbReference type="GO" id="GO:0005829">
    <property type="term" value="C:cytosol"/>
    <property type="evidence" value="ECO:0007669"/>
    <property type="project" value="TreeGrafter"/>
</dbReference>
<feature type="binding site" evidence="11">
    <location>
        <position position="120"/>
    </location>
    <ligand>
        <name>ATP</name>
        <dbReference type="ChEBI" id="CHEBI:30616"/>
    </ligand>
</feature>
<dbReference type="RefSeq" id="WP_108431435.1">
    <property type="nucleotide sequence ID" value="NZ_CP026947.1"/>
</dbReference>
<dbReference type="Pfam" id="PF01202">
    <property type="entry name" value="SKI"/>
    <property type="match status" value="1"/>
</dbReference>
<dbReference type="PRINTS" id="PR01100">
    <property type="entry name" value="SHIKIMTKNASE"/>
</dbReference>
<dbReference type="Gene3D" id="3.40.50.300">
    <property type="entry name" value="P-loop containing nucleotide triphosphate hydrolases"/>
    <property type="match status" value="1"/>
</dbReference>
<reference evidence="13" key="1">
    <citation type="submission" date="2018-04" db="EMBL/GenBank/DDBJ databases">
        <authorList>
            <person name="Liu S."/>
            <person name="Wang Z."/>
            <person name="Li J."/>
        </authorList>
    </citation>
    <scope>NUCLEOTIDE SEQUENCE [LARGE SCALE GENOMIC DNA]</scope>
    <source>
        <strain evidence="13">2189</strain>
    </source>
</reference>
<comment type="subcellular location">
    <subcellularLocation>
        <location evidence="11">Cytoplasm</location>
    </subcellularLocation>
</comment>
<keyword evidence="11" id="KW-0963">Cytoplasm</keyword>
<evidence type="ECO:0000256" key="2">
    <source>
        <dbReference type="ARBA" id="ARBA00006997"/>
    </source>
</evidence>
<dbReference type="EC" id="2.7.1.71" evidence="3 11"/>
<evidence type="ECO:0000256" key="8">
    <source>
        <dbReference type="ARBA" id="ARBA00022840"/>
    </source>
</evidence>
<keyword evidence="9 11" id="KW-0057">Aromatic amino acid biosynthesis</keyword>
<comment type="similarity">
    <text evidence="2 11">Belongs to the shikimate kinase family.</text>
</comment>
<name>A0A2U1T7L3_9CORY</name>
<keyword evidence="4 11" id="KW-0028">Amino-acid biosynthesis</keyword>
<dbReference type="AlphaFoldDB" id="A0A2U1T7L3"/>